<keyword evidence="2" id="KW-0963">Cytoplasm</keyword>
<gene>
    <name evidence="6" type="ORF">D6810_00600</name>
</gene>
<reference evidence="6 7" key="1">
    <citation type="submission" date="2018-10" db="EMBL/GenBank/DDBJ databases">
        <title>Thermophilic Lithotrophy and Phototrophy in an Intertidal, Iron-rich, Geothermal Spring.</title>
        <authorList>
            <person name="Ward L.M."/>
            <person name="Idei A."/>
            <person name="Nakagawa M."/>
            <person name="Ueno Y."/>
            <person name="Fischer W."/>
            <person name="Mcglynn S.E."/>
        </authorList>
    </citation>
    <scope>NUCLEOTIDE SEQUENCE [LARGE SCALE GENOMIC DNA]</scope>
    <source>
        <strain evidence="6">J137</strain>
    </source>
</reference>
<dbReference type="GO" id="GO:0032259">
    <property type="term" value="P:methylation"/>
    <property type="evidence" value="ECO:0007669"/>
    <property type="project" value="UniProtKB-KW"/>
</dbReference>
<comment type="caution">
    <text evidence="6">The sequence shown here is derived from an EMBL/GenBank/DDBJ whole genome shotgun (WGS) entry which is preliminary data.</text>
</comment>
<sequence>MSSRSRQLHAYGSQKQQIQRPPGLLTGLGIDPKPKELEQYFFSEKTAYELARLARGKTACICTPSVGLLLSHRDEQYKADEVYIFDKDERLGQLKLDGVLLVEYDLYKGLHSHCGDDGVKSLHSNFSYYFNTVIFDPPFSLEIRMVLKQINAFLGWEKGDVAYLSYPVRGFDLIRSHSAEFGLLVCEHNRFEIEYLSPPKSYKRGGSEDTLNQFVYISLKEIWREI</sequence>
<accession>A0A3M0Z1P2</accession>
<evidence type="ECO:0000313" key="6">
    <source>
        <dbReference type="EMBL" id="RMD77587.1"/>
    </source>
</evidence>
<dbReference type="Pfam" id="PF10237">
    <property type="entry name" value="N6-adenineMlase"/>
    <property type="match status" value="1"/>
</dbReference>
<dbReference type="Proteomes" id="UP000269410">
    <property type="component" value="Unassembled WGS sequence"/>
</dbReference>
<organism evidence="6 7">
    <name type="scientific">Candidatus Dojkabacteria bacterium</name>
    <dbReference type="NCBI Taxonomy" id="2099670"/>
    <lineage>
        <taxon>Bacteria</taxon>
        <taxon>Candidatus Dojkabacteria</taxon>
    </lineage>
</organism>
<dbReference type="GO" id="GO:0008168">
    <property type="term" value="F:methyltransferase activity"/>
    <property type="evidence" value="ECO:0007669"/>
    <property type="project" value="UniProtKB-KW"/>
</dbReference>
<evidence type="ECO:0000256" key="5">
    <source>
        <dbReference type="SAM" id="MobiDB-lite"/>
    </source>
</evidence>
<protein>
    <submittedName>
        <fullName evidence="6">Uncharacterized protein</fullName>
    </submittedName>
</protein>
<feature type="region of interest" description="Disordered" evidence="5">
    <location>
        <begin position="1"/>
        <end position="25"/>
    </location>
</feature>
<name>A0A3M0Z1P2_9BACT</name>
<dbReference type="AlphaFoldDB" id="A0A3M0Z1P2"/>
<keyword evidence="3" id="KW-0489">Methyltransferase</keyword>
<evidence type="ECO:0000256" key="3">
    <source>
        <dbReference type="ARBA" id="ARBA00022603"/>
    </source>
</evidence>
<evidence type="ECO:0000256" key="4">
    <source>
        <dbReference type="ARBA" id="ARBA00022679"/>
    </source>
</evidence>
<dbReference type="GO" id="GO:0005737">
    <property type="term" value="C:cytoplasm"/>
    <property type="evidence" value="ECO:0007669"/>
    <property type="project" value="UniProtKB-SubCell"/>
</dbReference>
<dbReference type="EMBL" id="RFKV01000020">
    <property type="protein sequence ID" value="RMD77587.1"/>
    <property type="molecule type" value="Genomic_DNA"/>
</dbReference>
<keyword evidence="4" id="KW-0808">Transferase</keyword>
<evidence type="ECO:0000313" key="7">
    <source>
        <dbReference type="Proteomes" id="UP000269410"/>
    </source>
</evidence>
<evidence type="ECO:0000256" key="1">
    <source>
        <dbReference type="ARBA" id="ARBA00004496"/>
    </source>
</evidence>
<proteinExistence type="predicted"/>
<dbReference type="InterPro" id="IPR041370">
    <property type="entry name" value="Mlase_EEF1AKMT1/ZCCHC4"/>
</dbReference>
<comment type="subcellular location">
    <subcellularLocation>
        <location evidence="1">Cytoplasm</location>
    </subcellularLocation>
</comment>
<evidence type="ECO:0000256" key="2">
    <source>
        <dbReference type="ARBA" id="ARBA00022490"/>
    </source>
</evidence>